<dbReference type="SUPFAM" id="SSF53720">
    <property type="entry name" value="ALDH-like"/>
    <property type="match status" value="1"/>
</dbReference>
<comment type="similarity">
    <text evidence="1">Belongs to the aldehyde dehydrogenase family.</text>
</comment>
<organism evidence="6 8">
    <name type="scientific">Pseudomonas brassicae</name>
    <dbReference type="NCBI Taxonomy" id="2708063"/>
    <lineage>
        <taxon>Bacteria</taxon>
        <taxon>Pseudomonadati</taxon>
        <taxon>Pseudomonadota</taxon>
        <taxon>Gammaproteobacteria</taxon>
        <taxon>Pseudomonadales</taxon>
        <taxon>Pseudomonadaceae</taxon>
        <taxon>Pseudomonas</taxon>
    </lineage>
</organism>
<name>A0A6B3NM60_9PSED</name>
<dbReference type="InterPro" id="IPR012394">
    <property type="entry name" value="Aldehyde_DH_NAD(P)"/>
</dbReference>
<dbReference type="Proteomes" id="UP000480410">
    <property type="component" value="Unassembled WGS sequence"/>
</dbReference>
<dbReference type="EMBL" id="JAAHBU010000004">
    <property type="protein sequence ID" value="NER62683.1"/>
    <property type="molecule type" value="Genomic_DNA"/>
</dbReference>
<dbReference type="Gene3D" id="3.40.605.10">
    <property type="entry name" value="Aldehyde Dehydrogenase, Chain A, domain 1"/>
    <property type="match status" value="1"/>
</dbReference>
<dbReference type="PANTHER" id="PTHR43570:SF20">
    <property type="entry name" value="ALDEHYDE DEHYDROGENASE ALDX-RELATED"/>
    <property type="match status" value="1"/>
</dbReference>
<accession>A0A6B3NM60</accession>
<dbReference type="EMBL" id="JAAHBV010000198">
    <property type="protein sequence ID" value="NER60208.1"/>
    <property type="molecule type" value="Genomic_DNA"/>
</dbReference>
<evidence type="ECO:0000313" key="7">
    <source>
        <dbReference type="Proteomes" id="UP000480410"/>
    </source>
</evidence>
<dbReference type="AlphaFoldDB" id="A0A6B3NM60"/>
<dbReference type="InterPro" id="IPR015590">
    <property type="entry name" value="Aldehyde_DH_dom"/>
</dbReference>
<evidence type="ECO:0000313" key="5">
    <source>
        <dbReference type="EMBL" id="NER60208.1"/>
    </source>
</evidence>
<keyword evidence="2" id="KW-0560">Oxidoreductase</keyword>
<protein>
    <submittedName>
        <fullName evidence="6">Aldehyde dehydrogenase family protein</fullName>
    </submittedName>
</protein>
<dbReference type="InterPro" id="IPR016161">
    <property type="entry name" value="Ald_DH/histidinol_DH"/>
</dbReference>
<dbReference type="Pfam" id="PF00171">
    <property type="entry name" value="Aldedh"/>
    <property type="match status" value="1"/>
</dbReference>
<evidence type="ECO:0000256" key="2">
    <source>
        <dbReference type="ARBA" id="ARBA00023002"/>
    </source>
</evidence>
<evidence type="ECO:0000313" key="6">
    <source>
        <dbReference type="EMBL" id="NER62683.1"/>
    </source>
</evidence>
<dbReference type="GO" id="GO:0006081">
    <property type="term" value="P:aldehyde metabolic process"/>
    <property type="evidence" value="ECO:0007669"/>
    <property type="project" value="InterPro"/>
</dbReference>
<dbReference type="PANTHER" id="PTHR43570">
    <property type="entry name" value="ALDEHYDE DEHYDROGENASE"/>
    <property type="match status" value="1"/>
</dbReference>
<proteinExistence type="inferred from homology"/>
<evidence type="ECO:0000256" key="3">
    <source>
        <dbReference type="ARBA" id="ARBA00023027"/>
    </source>
</evidence>
<dbReference type="InterPro" id="IPR016163">
    <property type="entry name" value="Ald_DH_C"/>
</dbReference>
<dbReference type="InterPro" id="IPR016162">
    <property type="entry name" value="Ald_DH_N"/>
</dbReference>
<evidence type="ECO:0000259" key="4">
    <source>
        <dbReference type="Pfam" id="PF00171"/>
    </source>
</evidence>
<gene>
    <name evidence="5" type="ORF">G3435_09845</name>
    <name evidence="6" type="ORF">G3436_00615</name>
</gene>
<evidence type="ECO:0000256" key="1">
    <source>
        <dbReference type="ARBA" id="ARBA00009986"/>
    </source>
</evidence>
<feature type="domain" description="Aldehyde dehydrogenase" evidence="4">
    <location>
        <begin position="13"/>
        <end position="99"/>
    </location>
</feature>
<dbReference type="Gene3D" id="3.40.309.10">
    <property type="entry name" value="Aldehyde Dehydrogenase, Chain A, domain 2"/>
    <property type="match status" value="1"/>
</dbReference>
<comment type="caution">
    <text evidence="6">The sequence shown here is derived from an EMBL/GenBank/DDBJ whole genome shotgun (WGS) entry which is preliminary data.</text>
</comment>
<dbReference type="GO" id="GO:0005737">
    <property type="term" value="C:cytoplasm"/>
    <property type="evidence" value="ECO:0007669"/>
    <property type="project" value="TreeGrafter"/>
</dbReference>
<reference evidence="7 8" key="1">
    <citation type="submission" date="2020-02" db="EMBL/GenBank/DDBJ databases">
        <title>Broccoli isolated Pseudomonas sp.</title>
        <authorList>
            <person name="Fujikawa T."/>
            <person name="Sawada H."/>
        </authorList>
    </citation>
    <scope>NUCLEOTIDE SEQUENCE [LARGE SCALE GENOMIC DNA]</scope>
    <source>
        <strain evidence="6 8">MAFF212427</strain>
        <strain evidence="5 7">MAFF212428</strain>
    </source>
</reference>
<keyword evidence="8" id="KW-1185">Reference proteome</keyword>
<accession>A0A6M0CRN3</accession>
<sequence length="136" mass="14791">MDDALLPVESPGPVKTYRHADEPVAYINAHPRPLAAYYFGDDADRQQQFIRETTSGGVVINDVMTHASLDSLPFGGVGASGMGAYHGLHGFRRFTHAKPVVVQSPDGASNLRLRAPYGDKTHALEAFFNDQAKPQQ</sequence>
<dbReference type="GO" id="GO:0004029">
    <property type="term" value="F:aldehyde dehydrogenase (NAD+) activity"/>
    <property type="evidence" value="ECO:0007669"/>
    <property type="project" value="TreeGrafter"/>
</dbReference>
<keyword evidence="3" id="KW-0520">NAD</keyword>
<evidence type="ECO:0000313" key="8">
    <source>
        <dbReference type="Proteomes" id="UP000482634"/>
    </source>
</evidence>
<dbReference type="Proteomes" id="UP000482634">
    <property type="component" value="Unassembled WGS sequence"/>
</dbReference>